<evidence type="ECO:0000313" key="19">
    <source>
        <dbReference type="Proteomes" id="UP000254263"/>
    </source>
</evidence>
<dbReference type="GO" id="GO:0004844">
    <property type="term" value="F:uracil DNA N-glycosylase activity"/>
    <property type="evidence" value="ECO:0007669"/>
    <property type="project" value="UniProtKB-UniRule"/>
</dbReference>
<evidence type="ECO:0000256" key="5">
    <source>
        <dbReference type="ARBA" id="ARBA00018429"/>
    </source>
</evidence>
<evidence type="ECO:0000313" key="16">
    <source>
        <dbReference type="EMBL" id="SUB88368.1"/>
    </source>
</evidence>
<evidence type="ECO:0000313" key="14">
    <source>
        <dbReference type="EMBL" id="KGN72287.1"/>
    </source>
</evidence>
<keyword evidence="9 10" id="KW-0234">DNA repair</keyword>
<organism evidence="14 17">
    <name type="scientific">Porphyromonas macacae</name>
    <dbReference type="NCBI Taxonomy" id="28115"/>
    <lineage>
        <taxon>Bacteria</taxon>
        <taxon>Pseudomonadati</taxon>
        <taxon>Bacteroidota</taxon>
        <taxon>Bacteroidia</taxon>
        <taxon>Bacteroidales</taxon>
        <taxon>Porphyromonadaceae</taxon>
        <taxon>Porphyromonas</taxon>
    </lineage>
</organism>
<name>A0A0A2G5D7_9PORP</name>
<evidence type="ECO:0000256" key="10">
    <source>
        <dbReference type="HAMAP-Rule" id="MF_00148"/>
    </source>
</evidence>
<evidence type="ECO:0000256" key="8">
    <source>
        <dbReference type="ARBA" id="ARBA00022801"/>
    </source>
</evidence>
<dbReference type="InterPro" id="IPR005122">
    <property type="entry name" value="Uracil-DNA_glycosylase-like"/>
</dbReference>
<dbReference type="GO" id="GO:0097510">
    <property type="term" value="P:base-excision repair, AP site formation via deaminated base removal"/>
    <property type="evidence" value="ECO:0007669"/>
    <property type="project" value="TreeGrafter"/>
</dbReference>
<feature type="active site" description="Proton acceptor" evidence="10 11">
    <location>
        <position position="66"/>
    </location>
</feature>
<evidence type="ECO:0000256" key="2">
    <source>
        <dbReference type="ARBA" id="ARBA00002631"/>
    </source>
</evidence>
<evidence type="ECO:0000256" key="6">
    <source>
        <dbReference type="ARBA" id="ARBA00022490"/>
    </source>
</evidence>
<keyword evidence="6 10" id="KW-0963">Cytoplasm</keyword>
<dbReference type="Proteomes" id="UP000030103">
    <property type="component" value="Unassembled WGS sequence"/>
</dbReference>
<dbReference type="NCBIfam" id="TIGR00628">
    <property type="entry name" value="ung"/>
    <property type="match status" value="1"/>
</dbReference>
<dbReference type="FunFam" id="3.40.470.10:FF:000001">
    <property type="entry name" value="Uracil-DNA glycosylase"/>
    <property type="match status" value="1"/>
</dbReference>
<comment type="catalytic activity">
    <reaction evidence="1 10 12">
        <text>Hydrolyzes single-stranded DNA or mismatched double-stranded DNA and polynucleotides, releasing free uracil.</text>
        <dbReference type="EC" id="3.2.2.27"/>
    </reaction>
</comment>
<dbReference type="Pfam" id="PF03167">
    <property type="entry name" value="UDG"/>
    <property type="match status" value="1"/>
</dbReference>
<keyword evidence="8 10" id="KW-0378">Hydrolase</keyword>
<evidence type="ECO:0000313" key="17">
    <source>
        <dbReference type="Proteomes" id="UP000030103"/>
    </source>
</evidence>
<feature type="domain" description="Uracil-DNA glycosylase-like" evidence="13">
    <location>
        <begin position="51"/>
        <end position="212"/>
    </location>
</feature>
<dbReference type="OrthoDB" id="9804372at2"/>
<dbReference type="Proteomes" id="UP000254263">
    <property type="component" value="Unassembled WGS sequence"/>
</dbReference>
<dbReference type="SMART" id="SM00986">
    <property type="entry name" value="UDG"/>
    <property type="match status" value="1"/>
</dbReference>
<comment type="similarity">
    <text evidence="3 10 12">Belongs to the uracil-DNA glycosylase (UDG) superfamily. UNG family.</text>
</comment>
<comment type="function">
    <text evidence="2 10 12">Excises uracil residues from the DNA which can arise as a result of misincorporation of dUMP residues by DNA polymerase or due to deamination of cytosine.</text>
</comment>
<dbReference type="PANTHER" id="PTHR11264:SF0">
    <property type="entry name" value="URACIL-DNA GLYCOSYLASE"/>
    <property type="match status" value="1"/>
</dbReference>
<keyword evidence="15" id="KW-0326">Glycosidase</keyword>
<dbReference type="GO" id="GO:0005737">
    <property type="term" value="C:cytoplasm"/>
    <property type="evidence" value="ECO:0007669"/>
    <property type="project" value="UniProtKB-SubCell"/>
</dbReference>
<comment type="subcellular location">
    <subcellularLocation>
        <location evidence="10">Cytoplasm</location>
    </subcellularLocation>
</comment>
<protein>
    <recommendedName>
        <fullName evidence="5 10">Uracil-DNA glycosylase</fullName>
        <shortName evidence="10">UDG</shortName>
        <ecNumber evidence="4 10">3.2.2.27</ecNumber>
    </recommendedName>
</protein>
<sequence length="222" mass="24784">MNVRLEPGWKALLETEFTRPYFINLTDKVRLEYATHPPIYPPGGQIFRALDLCPPGSVRAVILGQDPYHEPGQAEGLAFSVPDGIPAPPSLRNILQEVNSDLGHPSQIRSGSLLPWVEQGVLLLNATLTVRGGMAGSHQGIGWETFTDRIIEIINRECRHVVFMLWGSYARRKGAMIDHARHCVLEAPHPSPLSAHRGFFGCRHFSQANDYLIKNGLPPIRW</sequence>
<evidence type="ECO:0000313" key="15">
    <source>
        <dbReference type="EMBL" id="SUB77253.1"/>
    </source>
</evidence>
<dbReference type="SUPFAM" id="SSF52141">
    <property type="entry name" value="Uracil-DNA glycosylase-like"/>
    <property type="match status" value="1"/>
</dbReference>
<evidence type="ECO:0000256" key="12">
    <source>
        <dbReference type="RuleBase" id="RU003780"/>
    </source>
</evidence>
<dbReference type="PANTHER" id="PTHR11264">
    <property type="entry name" value="URACIL-DNA GLYCOSYLASE"/>
    <property type="match status" value="1"/>
</dbReference>
<dbReference type="CDD" id="cd10027">
    <property type="entry name" value="UDG-F1-like"/>
    <property type="match status" value="1"/>
</dbReference>
<dbReference type="HAMAP" id="MF_00148">
    <property type="entry name" value="UDG"/>
    <property type="match status" value="1"/>
</dbReference>
<evidence type="ECO:0000256" key="11">
    <source>
        <dbReference type="PROSITE-ProRule" id="PRU10072"/>
    </source>
</evidence>
<gene>
    <name evidence="10 15" type="primary">ung</name>
    <name evidence="14" type="ORF">HQ47_10100</name>
    <name evidence="16" type="ORF">NCTC11632_00437</name>
    <name evidence="15" type="ORF">NCTC13100_00368</name>
</gene>
<dbReference type="EMBL" id="UGTI01000001">
    <property type="protein sequence ID" value="SUB77253.1"/>
    <property type="molecule type" value="Genomic_DNA"/>
</dbReference>
<accession>A0A0A2G5D7</accession>
<dbReference type="AlphaFoldDB" id="A0A0A2G5D7"/>
<proteinExistence type="inferred from homology"/>
<dbReference type="NCBIfam" id="NF003592">
    <property type="entry name" value="PRK05254.1-5"/>
    <property type="match status" value="1"/>
</dbReference>
<dbReference type="STRING" id="28115.HQ47_10100"/>
<dbReference type="Gene3D" id="3.40.470.10">
    <property type="entry name" value="Uracil-DNA glycosylase-like domain"/>
    <property type="match status" value="1"/>
</dbReference>
<keyword evidence="7 10" id="KW-0227">DNA damage</keyword>
<dbReference type="EMBL" id="UGTF01000002">
    <property type="protein sequence ID" value="SUB88368.1"/>
    <property type="molecule type" value="Genomic_DNA"/>
</dbReference>
<dbReference type="NCBIfam" id="NF003589">
    <property type="entry name" value="PRK05254.1-2"/>
    <property type="match status" value="1"/>
</dbReference>
<dbReference type="EC" id="3.2.2.27" evidence="4 10"/>
<evidence type="ECO:0000313" key="18">
    <source>
        <dbReference type="Proteomes" id="UP000254156"/>
    </source>
</evidence>
<keyword evidence="17" id="KW-1185">Reference proteome</keyword>
<dbReference type="SMART" id="SM00987">
    <property type="entry name" value="UreE_C"/>
    <property type="match status" value="1"/>
</dbReference>
<evidence type="ECO:0000256" key="4">
    <source>
        <dbReference type="ARBA" id="ARBA00012030"/>
    </source>
</evidence>
<dbReference type="InterPro" id="IPR036895">
    <property type="entry name" value="Uracil-DNA_glycosylase-like_sf"/>
</dbReference>
<dbReference type="NCBIfam" id="NF003591">
    <property type="entry name" value="PRK05254.1-4"/>
    <property type="match status" value="1"/>
</dbReference>
<evidence type="ECO:0000256" key="9">
    <source>
        <dbReference type="ARBA" id="ARBA00023204"/>
    </source>
</evidence>
<dbReference type="InterPro" id="IPR002043">
    <property type="entry name" value="UDG_fam1"/>
</dbReference>
<evidence type="ECO:0000256" key="1">
    <source>
        <dbReference type="ARBA" id="ARBA00001400"/>
    </source>
</evidence>
<dbReference type="NCBIfam" id="NF003588">
    <property type="entry name" value="PRK05254.1-1"/>
    <property type="match status" value="1"/>
</dbReference>
<dbReference type="PROSITE" id="PS00130">
    <property type="entry name" value="U_DNA_GLYCOSYLASE"/>
    <property type="match status" value="1"/>
</dbReference>
<reference evidence="18 19" key="2">
    <citation type="submission" date="2018-06" db="EMBL/GenBank/DDBJ databases">
        <authorList>
            <consortium name="Pathogen Informatics"/>
            <person name="Doyle S."/>
        </authorList>
    </citation>
    <scope>NUCLEOTIDE SEQUENCE [LARGE SCALE GENOMIC DNA]</scope>
    <source>
        <strain evidence="16 18">NCTC11632</strain>
        <strain evidence="15 19">NCTC13100</strain>
    </source>
</reference>
<reference evidence="14 17" key="1">
    <citation type="submission" date="2014-09" db="EMBL/GenBank/DDBJ databases">
        <title>Draft Genome Sequence of Porphyromonas macacae COT-192_OH2859.</title>
        <authorList>
            <person name="Wallis C."/>
            <person name="Deusch O."/>
            <person name="O'Flynn C."/>
            <person name="Davis I."/>
            <person name="Horsfall A."/>
            <person name="Kirkwood N."/>
            <person name="Harris S."/>
            <person name="Eisen J.A."/>
            <person name="Coil D.A."/>
            <person name="Darling A.E."/>
            <person name="Jospin G."/>
            <person name="Alexiev A."/>
        </authorList>
    </citation>
    <scope>NUCLEOTIDE SEQUENCE [LARGE SCALE GENOMIC DNA]</scope>
    <source>
        <strain evidence="17">COT-192 OH2859</strain>
        <strain evidence="14">COT-192_OH2859</strain>
    </source>
</reference>
<dbReference type="InterPro" id="IPR018085">
    <property type="entry name" value="Ura-DNA_Glyclase_AS"/>
</dbReference>
<evidence type="ECO:0000256" key="3">
    <source>
        <dbReference type="ARBA" id="ARBA00008184"/>
    </source>
</evidence>
<dbReference type="eggNOG" id="COG0692">
    <property type="taxonomic scope" value="Bacteria"/>
</dbReference>
<evidence type="ECO:0000256" key="7">
    <source>
        <dbReference type="ARBA" id="ARBA00022763"/>
    </source>
</evidence>
<dbReference type="Proteomes" id="UP000254156">
    <property type="component" value="Unassembled WGS sequence"/>
</dbReference>
<evidence type="ECO:0000259" key="13">
    <source>
        <dbReference type="SMART" id="SM00986"/>
    </source>
</evidence>
<dbReference type="EMBL" id="JRFA01000031">
    <property type="protein sequence ID" value="KGN72287.1"/>
    <property type="molecule type" value="Genomic_DNA"/>
</dbReference>